<evidence type="ECO:0000313" key="3">
    <source>
        <dbReference type="Proteomes" id="UP000736328"/>
    </source>
</evidence>
<dbReference type="Proteomes" id="UP000736328">
    <property type="component" value="Unassembled WGS sequence"/>
</dbReference>
<comment type="caution">
    <text evidence="2">The sequence shown here is derived from an EMBL/GenBank/DDBJ whole genome shotgun (WGS) entry which is preliminary data.</text>
</comment>
<feature type="chain" id="PRO_5038083534" evidence="1">
    <location>
        <begin position="21"/>
        <end position="278"/>
    </location>
</feature>
<dbReference type="AlphaFoldDB" id="A0A933IBD6"/>
<gene>
    <name evidence="2" type="ORF">HY768_08900</name>
</gene>
<accession>A0A933IBD6</accession>
<keyword evidence="1" id="KW-0732">Signal</keyword>
<evidence type="ECO:0000313" key="2">
    <source>
        <dbReference type="EMBL" id="MBI4727320.1"/>
    </source>
</evidence>
<sequence length="278" mass="30419">MRKNTLFLAVWLTTAGLAAAAEITIDGSRLEGSSHNARAAGQYAQLAGFFTYGAAEYLAPLPVSADRVKMEVSFDNQRGKWLKMYVYNYGTVYDDPSYRNKNLVPNWRLWQATNGTGSWSTKNPEYLYTTSSDGRLDYLGPDNKLKILFYADGGVPYIGDGRFLIKQIKIIYSSSEAVAAQIITSANAWIEGDFLLVRGVGKGKTKIDLPGYESMTKSQALRAARVTAYKNLGIALGKISPKGGTANIPGAKVRSTKFMEDGSAEMVLELPLAELQPK</sequence>
<feature type="signal peptide" evidence="1">
    <location>
        <begin position="1"/>
        <end position="20"/>
    </location>
</feature>
<evidence type="ECO:0000256" key="1">
    <source>
        <dbReference type="SAM" id="SignalP"/>
    </source>
</evidence>
<dbReference type="EMBL" id="JACQXR010000116">
    <property type="protein sequence ID" value="MBI4727320.1"/>
    <property type="molecule type" value="Genomic_DNA"/>
</dbReference>
<protein>
    <submittedName>
        <fullName evidence="2">Uncharacterized protein</fullName>
    </submittedName>
</protein>
<proteinExistence type="predicted"/>
<name>A0A933IBD6_UNCT6</name>
<reference evidence="2" key="1">
    <citation type="submission" date="2020-07" db="EMBL/GenBank/DDBJ databases">
        <title>Huge and variable diversity of episymbiotic CPR bacteria and DPANN archaea in groundwater ecosystems.</title>
        <authorList>
            <person name="He C.Y."/>
            <person name="Keren R."/>
            <person name="Whittaker M."/>
            <person name="Farag I.F."/>
            <person name="Doudna J."/>
            <person name="Cate J.H.D."/>
            <person name="Banfield J.F."/>
        </authorList>
    </citation>
    <scope>NUCLEOTIDE SEQUENCE</scope>
    <source>
        <strain evidence="2">NC_groundwater_1520_Pr4_B-0.1um_53_5</strain>
    </source>
</reference>
<organism evidence="2 3">
    <name type="scientific">candidate division TA06 bacterium</name>
    <dbReference type="NCBI Taxonomy" id="2250710"/>
    <lineage>
        <taxon>Bacteria</taxon>
        <taxon>Bacteria division TA06</taxon>
    </lineage>
</organism>